<organism evidence="3 4">
    <name type="scientific">Duganella guangzhouensis</name>
    <dbReference type="NCBI Taxonomy" id="2666084"/>
    <lineage>
        <taxon>Bacteria</taxon>
        <taxon>Pseudomonadati</taxon>
        <taxon>Pseudomonadota</taxon>
        <taxon>Betaproteobacteria</taxon>
        <taxon>Burkholderiales</taxon>
        <taxon>Oxalobacteraceae</taxon>
        <taxon>Telluria group</taxon>
        <taxon>Duganella</taxon>
    </lineage>
</organism>
<dbReference type="Proteomes" id="UP000433309">
    <property type="component" value="Unassembled WGS sequence"/>
</dbReference>
<keyword evidence="2" id="KW-0732">Signal</keyword>
<dbReference type="InterPro" id="IPR010131">
    <property type="entry name" value="MdtP/NodT-like"/>
</dbReference>
<dbReference type="InterPro" id="IPR003423">
    <property type="entry name" value="OMP_efflux"/>
</dbReference>
<dbReference type="PROSITE" id="PS51257">
    <property type="entry name" value="PROKAR_LIPOPROTEIN"/>
    <property type="match status" value="1"/>
</dbReference>
<keyword evidence="2" id="KW-1134">Transmembrane beta strand</keyword>
<dbReference type="Gene3D" id="1.20.1600.10">
    <property type="entry name" value="Outer membrane efflux proteins (OEP)"/>
    <property type="match status" value="1"/>
</dbReference>
<keyword evidence="2" id="KW-0564">Palmitate</keyword>
<dbReference type="PANTHER" id="PTHR30203">
    <property type="entry name" value="OUTER MEMBRANE CATION EFFLUX PROTEIN"/>
    <property type="match status" value="1"/>
</dbReference>
<dbReference type="Pfam" id="PF02321">
    <property type="entry name" value="OEP"/>
    <property type="match status" value="2"/>
</dbReference>
<feature type="signal peptide" evidence="2">
    <location>
        <begin position="1"/>
        <end position="19"/>
    </location>
</feature>
<feature type="chain" id="PRO_5026380247" evidence="2">
    <location>
        <begin position="20"/>
        <end position="483"/>
    </location>
</feature>
<dbReference type="GO" id="GO:0005886">
    <property type="term" value="C:plasma membrane"/>
    <property type="evidence" value="ECO:0007669"/>
    <property type="project" value="UniProtKB-SubCell"/>
</dbReference>
<name>A0A6I2KW18_9BURK</name>
<dbReference type="PANTHER" id="PTHR30203:SF21">
    <property type="entry name" value="OUTER MEMBRANE COMPONENT OF MULTIDRUG EFFLUX PUMP-RELATED"/>
    <property type="match status" value="1"/>
</dbReference>
<keyword evidence="4" id="KW-1185">Reference proteome</keyword>
<dbReference type="GO" id="GO:0015562">
    <property type="term" value="F:efflux transmembrane transporter activity"/>
    <property type="evidence" value="ECO:0007669"/>
    <property type="project" value="InterPro"/>
</dbReference>
<dbReference type="RefSeq" id="WP_154375617.1">
    <property type="nucleotide sequence ID" value="NZ_WKJK01000004.1"/>
</dbReference>
<keyword evidence="2" id="KW-0449">Lipoprotein</keyword>
<dbReference type="AlphaFoldDB" id="A0A6I2KW18"/>
<dbReference type="SUPFAM" id="SSF56954">
    <property type="entry name" value="Outer membrane efflux proteins (OEP)"/>
    <property type="match status" value="1"/>
</dbReference>
<dbReference type="NCBIfam" id="TIGR01845">
    <property type="entry name" value="outer_NodT"/>
    <property type="match status" value="1"/>
</dbReference>
<comment type="subcellular location">
    <subcellularLocation>
        <location evidence="2">Cell membrane</location>
        <topology evidence="2">Lipid-anchor</topology>
    </subcellularLocation>
</comment>
<dbReference type="Gene3D" id="2.20.200.10">
    <property type="entry name" value="Outer membrane efflux proteins (OEP)"/>
    <property type="match status" value="1"/>
</dbReference>
<keyword evidence="2" id="KW-0472">Membrane</keyword>
<evidence type="ECO:0000256" key="2">
    <source>
        <dbReference type="RuleBase" id="RU362097"/>
    </source>
</evidence>
<keyword evidence="2" id="KW-0812">Transmembrane</keyword>
<sequence length="483" mass="50025">MKTPHAVVLLLAVSGCAVSPVSSPPSTISPPDVLAPASAAVATAPALDQWWRLYNDATLDTLVAEALANNRELRVAAANLAQANAALGQRRSARLPQTALTAGAGYGSTVNDQLAAALDQTEIRTGQRYDAGFDTSWELDLSGRIGHAIQAAEADAEANQAARDGVRVAVAAETTRAYVDSCAYAARAAVARQSLALLSRSHQLQTRLHEAGSATPLDVARAAALAQQASAAIAPLDAGRQNALYELAVLTGRPPDTLPTAASACDNLPQLDAAIPLGDVTALLQRRPDIREAERRLRASSARIGVASAELYPEVSIMGSVASSAPGIGNMNQKNAIAWSIGPVLSWRFPNSSAARARITAAQAGEAAALARFDATILAALKEVKQALASYQATLQQRQDLQAAARQSSEALRLAQLSRDAGAVSALELVDAERSAVEAAARLAAANADVASGQVLLFKALGGGWQAPPALQTASFTSDQYDD</sequence>
<evidence type="ECO:0000256" key="1">
    <source>
        <dbReference type="ARBA" id="ARBA00007613"/>
    </source>
</evidence>
<comment type="caution">
    <text evidence="3">The sequence shown here is derived from an EMBL/GenBank/DDBJ whole genome shotgun (WGS) entry which is preliminary data.</text>
</comment>
<proteinExistence type="inferred from homology"/>
<reference evidence="3 4" key="1">
    <citation type="submission" date="2019-11" db="EMBL/GenBank/DDBJ databases">
        <title>Novel species isolated from a subtropical stream in China.</title>
        <authorList>
            <person name="Lu H."/>
        </authorList>
    </citation>
    <scope>NUCLEOTIDE SEQUENCE [LARGE SCALE GENOMIC DNA]</scope>
    <source>
        <strain evidence="3 4">FT80W</strain>
    </source>
</reference>
<evidence type="ECO:0000313" key="4">
    <source>
        <dbReference type="Proteomes" id="UP000433309"/>
    </source>
</evidence>
<accession>A0A6I2KW18</accession>
<comment type="similarity">
    <text evidence="1 2">Belongs to the outer membrane factor (OMF) (TC 1.B.17) family.</text>
</comment>
<gene>
    <name evidence="3" type="ORF">GJ699_09940</name>
</gene>
<dbReference type="EMBL" id="WKJK01000004">
    <property type="protein sequence ID" value="MRW90305.1"/>
    <property type="molecule type" value="Genomic_DNA"/>
</dbReference>
<evidence type="ECO:0000313" key="3">
    <source>
        <dbReference type="EMBL" id="MRW90305.1"/>
    </source>
</evidence>
<protein>
    <submittedName>
        <fullName evidence="3">Efflux transporter outer membrane subunit</fullName>
    </submittedName>
</protein>